<evidence type="ECO:0000313" key="4">
    <source>
        <dbReference type="Proteomes" id="UP000649604"/>
    </source>
</evidence>
<sequence length="472" mass="52344">MFGILKFYRCSGKPDELDHYRRQYCGVCKTLGILYGQRTRLLLNRDLIFLSELLTALTAPTDALLLEDASPWQARRCLQRPRPEDIPLPLRLAATYNVLLSKYKLEDNVADASGLKAWAWKIGQRGLSCAVKKATAQMQTWHHLLAEVSRWMQEQREREAQLPEQATPPAILDYLAEPSAVSTGLSMQTAAEIAGHPDDAETMYHLGYAFGRLIYLVDALEDFEDDQQRGDFNAITAAYGLNGAQQIPESCREAVHALIQDAADQMQQHVAALPLPQAKRDYFTTRIAQNIDRTVGQPHCRASNVRCDVSRRTLPPMNLKEKWRYTLTLSKRLAFAGKSVHLLDVSRAYLTWGVLLGGLFLLPQSALAAVVNSLNLPSDGGMSGNACVSALLLSTWLHVLMSAMFRKKRRRTKDADADGCDCDECCQAYLCCECADCDCDLCDCAEGGCPCDWCACDVCDCAGCDCCDCDCG</sequence>
<reference evidence="3" key="1">
    <citation type="submission" date="2019-11" db="EMBL/GenBank/DDBJ databases">
        <title>Microbial mats filling the niche in hypersaline microbial mats.</title>
        <authorList>
            <person name="Wong H.L."/>
            <person name="Macleod F.I."/>
            <person name="White R.A. III"/>
            <person name="Burns B.P."/>
        </authorList>
    </citation>
    <scope>NUCLEOTIDE SEQUENCE</scope>
    <source>
        <strain evidence="3">Rbin_158</strain>
    </source>
</reference>
<dbReference type="PROSITE" id="PS50225">
    <property type="entry name" value="SOCS"/>
    <property type="match status" value="1"/>
</dbReference>
<keyword evidence="1" id="KW-0812">Transmembrane</keyword>
<feature type="transmembrane region" description="Helical" evidence="1">
    <location>
        <begin position="348"/>
        <end position="371"/>
    </location>
</feature>
<evidence type="ECO:0000313" key="3">
    <source>
        <dbReference type="EMBL" id="MBD3325318.1"/>
    </source>
</evidence>
<dbReference type="Pfam" id="PF18937">
    <property type="entry name" value="DUF5685"/>
    <property type="match status" value="1"/>
</dbReference>
<feature type="domain" description="SOCS box" evidence="2">
    <location>
        <begin position="251"/>
        <end position="289"/>
    </location>
</feature>
<dbReference type="AlphaFoldDB" id="A0A9D5Q6E6"/>
<evidence type="ECO:0000256" key="1">
    <source>
        <dbReference type="SAM" id="Phobius"/>
    </source>
</evidence>
<dbReference type="InterPro" id="IPR043740">
    <property type="entry name" value="DUF5685"/>
</dbReference>
<accession>A0A9D5Q6E6</accession>
<proteinExistence type="predicted"/>
<evidence type="ECO:0000259" key="2">
    <source>
        <dbReference type="PROSITE" id="PS50225"/>
    </source>
</evidence>
<keyword evidence="1" id="KW-0472">Membrane</keyword>
<protein>
    <recommendedName>
        <fullName evidence="2">SOCS box domain-containing protein</fullName>
    </recommendedName>
</protein>
<keyword evidence="1" id="KW-1133">Transmembrane helix</keyword>
<organism evidence="3 4">
    <name type="scientific">candidate division KSB3 bacterium</name>
    <dbReference type="NCBI Taxonomy" id="2044937"/>
    <lineage>
        <taxon>Bacteria</taxon>
        <taxon>candidate division KSB3</taxon>
    </lineage>
</organism>
<feature type="transmembrane region" description="Helical" evidence="1">
    <location>
        <begin position="383"/>
        <end position="405"/>
    </location>
</feature>
<dbReference type="InterPro" id="IPR001496">
    <property type="entry name" value="SOCS_box"/>
</dbReference>
<gene>
    <name evidence="3" type="ORF">GF339_12080</name>
</gene>
<comment type="caution">
    <text evidence="3">The sequence shown here is derived from an EMBL/GenBank/DDBJ whole genome shotgun (WGS) entry which is preliminary data.</text>
</comment>
<dbReference type="Proteomes" id="UP000649604">
    <property type="component" value="Unassembled WGS sequence"/>
</dbReference>
<name>A0A9D5Q6E6_9BACT</name>
<dbReference type="EMBL" id="WJJP01000392">
    <property type="protein sequence ID" value="MBD3325318.1"/>
    <property type="molecule type" value="Genomic_DNA"/>
</dbReference>